<evidence type="ECO:0000313" key="6">
    <source>
        <dbReference type="Proteomes" id="UP000095463"/>
    </source>
</evidence>
<dbReference type="InterPro" id="IPR028082">
    <property type="entry name" value="Peripla_BP_I"/>
</dbReference>
<dbReference type="PANTHER" id="PTHR30146:SF109">
    <property type="entry name" value="HTH-TYPE TRANSCRIPTIONAL REGULATOR GALS"/>
    <property type="match status" value="1"/>
</dbReference>
<dbReference type="CDD" id="cd01392">
    <property type="entry name" value="HTH_LacI"/>
    <property type="match status" value="1"/>
</dbReference>
<evidence type="ECO:0000259" key="4">
    <source>
        <dbReference type="PROSITE" id="PS50932"/>
    </source>
</evidence>
<dbReference type="AlphaFoldDB" id="A0A1E5XTX7"/>
<gene>
    <name evidence="5" type="ORF">VW23_013350</name>
</gene>
<keyword evidence="3" id="KW-0804">Transcription</keyword>
<dbReference type="RefSeq" id="WP_069908784.1">
    <property type="nucleotide sequence ID" value="NZ_LAJE02000096.1"/>
</dbReference>
<dbReference type="Gene3D" id="1.10.260.40">
    <property type="entry name" value="lambda repressor-like DNA-binding domains"/>
    <property type="match status" value="1"/>
</dbReference>
<dbReference type="InterPro" id="IPR046335">
    <property type="entry name" value="LacI/GalR-like_sensor"/>
</dbReference>
<keyword evidence="6" id="KW-1185">Reference proteome</keyword>
<dbReference type="OrthoDB" id="7946617at2"/>
<dbReference type="Pfam" id="PF00356">
    <property type="entry name" value="LacI"/>
    <property type="match status" value="1"/>
</dbReference>
<feature type="domain" description="HTH lacI-type" evidence="4">
    <location>
        <begin position="18"/>
        <end position="76"/>
    </location>
</feature>
<dbReference type="PROSITE" id="PS00356">
    <property type="entry name" value="HTH_LACI_1"/>
    <property type="match status" value="1"/>
</dbReference>
<accession>A0A1E5XTX7</accession>
<dbReference type="SMART" id="SM00354">
    <property type="entry name" value="HTH_LACI"/>
    <property type="match status" value="1"/>
</dbReference>
<dbReference type="SUPFAM" id="SSF53822">
    <property type="entry name" value="Periplasmic binding protein-like I"/>
    <property type="match status" value="1"/>
</dbReference>
<dbReference type="InterPro" id="IPR010982">
    <property type="entry name" value="Lambda_DNA-bd_dom_sf"/>
</dbReference>
<name>A0A1E5XTX7_9HYPH</name>
<dbReference type="InterPro" id="IPR000843">
    <property type="entry name" value="HTH_LacI"/>
</dbReference>
<dbReference type="PROSITE" id="PS50932">
    <property type="entry name" value="HTH_LACI_2"/>
    <property type="match status" value="1"/>
</dbReference>
<protein>
    <recommendedName>
        <fullName evidence="4">HTH lacI-type domain-containing protein</fullName>
    </recommendedName>
</protein>
<keyword evidence="1" id="KW-0805">Transcription regulation</keyword>
<comment type="caution">
    <text evidence="5">The sequence shown here is derived from an EMBL/GenBank/DDBJ whole genome shotgun (WGS) entry which is preliminary data.</text>
</comment>
<dbReference type="EMBL" id="LAJE02000096">
    <property type="protein sequence ID" value="OEO32049.1"/>
    <property type="molecule type" value="Genomic_DNA"/>
</dbReference>
<dbReference type="CDD" id="cd06267">
    <property type="entry name" value="PBP1_LacI_sugar_binding-like"/>
    <property type="match status" value="1"/>
</dbReference>
<reference evidence="5 6" key="1">
    <citation type="journal article" date="2015" name="Genome Announc.">
        <title>Genome Assemblies of Three Soil-Associated Devosia species: D. insulae, D. limi, and D. soli.</title>
        <authorList>
            <person name="Hassan Y.I."/>
            <person name="Lepp D."/>
            <person name="Zhou T."/>
        </authorList>
    </citation>
    <scope>NUCLEOTIDE SEQUENCE [LARGE SCALE GENOMIC DNA]</scope>
    <source>
        <strain evidence="5 6">DS-56</strain>
    </source>
</reference>
<dbReference type="SUPFAM" id="SSF47413">
    <property type="entry name" value="lambda repressor-like DNA-binding domains"/>
    <property type="match status" value="1"/>
</dbReference>
<keyword evidence="2" id="KW-0238">DNA-binding</keyword>
<dbReference type="PANTHER" id="PTHR30146">
    <property type="entry name" value="LACI-RELATED TRANSCRIPTIONAL REPRESSOR"/>
    <property type="match status" value="1"/>
</dbReference>
<evidence type="ECO:0000256" key="3">
    <source>
        <dbReference type="ARBA" id="ARBA00023163"/>
    </source>
</evidence>
<dbReference type="GO" id="GO:0003700">
    <property type="term" value="F:DNA-binding transcription factor activity"/>
    <property type="evidence" value="ECO:0007669"/>
    <property type="project" value="TreeGrafter"/>
</dbReference>
<dbReference type="Proteomes" id="UP000095463">
    <property type="component" value="Unassembled WGS sequence"/>
</dbReference>
<evidence type="ECO:0000256" key="2">
    <source>
        <dbReference type="ARBA" id="ARBA00023125"/>
    </source>
</evidence>
<evidence type="ECO:0000313" key="5">
    <source>
        <dbReference type="EMBL" id="OEO32049.1"/>
    </source>
</evidence>
<dbReference type="GO" id="GO:0000976">
    <property type="term" value="F:transcription cis-regulatory region binding"/>
    <property type="evidence" value="ECO:0007669"/>
    <property type="project" value="TreeGrafter"/>
</dbReference>
<organism evidence="5 6">
    <name type="scientific">Devosia insulae DS-56</name>
    <dbReference type="NCBI Taxonomy" id="1116389"/>
    <lineage>
        <taxon>Bacteria</taxon>
        <taxon>Pseudomonadati</taxon>
        <taxon>Pseudomonadota</taxon>
        <taxon>Alphaproteobacteria</taxon>
        <taxon>Hyphomicrobiales</taxon>
        <taxon>Devosiaceae</taxon>
        <taxon>Devosia</taxon>
    </lineage>
</organism>
<evidence type="ECO:0000256" key="1">
    <source>
        <dbReference type="ARBA" id="ARBA00023015"/>
    </source>
</evidence>
<sequence length="350" mass="38048">MPDRDDLIDRPSETLRAPTMADVARLADVSTATVSNYLSGRAELLRRMGPEVQERVREAARALGYVNNKTARHLRIQRTERICVLLPQLGIPYADQIANQIDAIARARGYSAIIVTAHSLEEWQRVLAEVEGGLADGIIGDADGFSEDELGELFGDGTRTGKAHLVLHANAAPRGFSVVNYDRLSALGLALDRLRAHGRRRLAYFENVSQRRNPRAALVRDYVARPDSGMELVAMLQCASSRATAAEAVRQLMAGEIRPDAIVVESDFSAVTVIEELQRAGVNVPADIAVIGCGNAEEGLFANPRLTTIGPTAISLAEPTTHLIDRIEQKGELGVRSFVLPWTLIARDSG</sequence>
<dbReference type="Pfam" id="PF13377">
    <property type="entry name" value="Peripla_BP_3"/>
    <property type="match status" value="1"/>
</dbReference>
<dbReference type="Gene3D" id="3.40.50.2300">
    <property type="match status" value="2"/>
</dbReference>
<proteinExistence type="predicted"/>